<keyword evidence="2" id="KW-1185">Reference proteome</keyword>
<evidence type="ECO:0000313" key="2">
    <source>
        <dbReference type="Proteomes" id="UP001261666"/>
    </source>
</evidence>
<proteinExistence type="predicted"/>
<dbReference type="EMBL" id="JAVIZJ010000016">
    <property type="protein sequence ID" value="MDR6212036.1"/>
    <property type="molecule type" value="Genomic_DNA"/>
</dbReference>
<name>A0ACC6IMV6_9ACTN</name>
<sequence>MSDGTGLVLLAAVGAAAAVALAVPPRVGGPAPPDAGPPAPRDDRVRRLAPLWCASAALGVGTFLSGPLAWPAAAAAAVGLWVLLRRAEPAEARRRRARLVRELPAFVELFGAALASGSGPATALGAARAALPGAAADELAPVAARLELGLDAGEVWTRLAADSPGLAPLARVMARSHEAGMVVTDAVAALAEELDEQARARVEDRARAVGVRAAVPLGLCLLPAFLLLGIVPLVAAAVEGLRW</sequence>
<protein>
    <submittedName>
        <fullName evidence="1">Flp pilus assembly protein TadB</fullName>
    </submittedName>
</protein>
<accession>A0ACC6IMV6</accession>
<gene>
    <name evidence="1" type="ORF">QE364_003767</name>
</gene>
<reference evidence="1" key="1">
    <citation type="submission" date="2023-08" db="EMBL/GenBank/DDBJ databases">
        <title>Functional and genomic diversity of the sorghum phyllosphere microbiome.</title>
        <authorList>
            <person name="Shade A."/>
        </authorList>
    </citation>
    <scope>NUCLEOTIDE SEQUENCE</scope>
    <source>
        <strain evidence="1">SORGH_AS_0885</strain>
    </source>
</reference>
<comment type="caution">
    <text evidence="1">The sequence shown here is derived from an EMBL/GenBank/DDBJ whole genome shotgun (WGS) entry which is preliminary data.</text>
</comment>
<evidence type="ECO:0000313" key="1">
    <source>
        <dbReference type="EMBL" id="MDR6212036.1"/>
    </source>
</evidence>
<organism evidence="1 2">
    <name type="scientific">Nocardioides zeae</name>
    <dbReference type="NCBI Taxonomy" id="1457234"/>
    <lineage>
        <taxon>Bacteria</taxon>
        <taxon>Bacillati</taxon>
        <taxon>Actinomycetota</taxon>
        <taxon>Actinomycetes</taxon>
        <taxon>Propionibacteriales</taxon>
        <taxon>Nocardioidaceae</taxon>
        <taxon>Nocardioides</taxon>
    </lineage>
</organism>
<dbReference type="Proteomes" id="UP001261666">
    <property type="component" value="Unassembled WGS sequence"/>
</dbReference>